<evidence type="ECO:0000256" key="3">
    <source>
        <dbReference type="ARBA" id="ARBA00001522"/>
    </source>
</evidence>
<dbReference type="SUPFAM" id="SSF52540">
    <property type="entry name" value="P-loop containing nucleoside triphosphate hydrolases"/>
    <property type="match status" value="1"/>
</dbReference>
<dbReference type="PANTHER" id="PTHR34848">
    <property type="match status" value="1"/>
</dbReference>
<dbReference type="EC" id="2.7.1.156" evidence="14"/>
<comment type="caution">
    <text evidence="17">The sequence shown here is derived from an EMBL/GenBank/DDBJ whole genome shotgun (WGS) entry which is preliminary data.</text>
</comment>
<dbReference type="InterPro" id="IPR027417">
    <property type="entry name" value="P-loop_NTPase"/>
</dbReference>
<keyword evidence="13 14" id="KW-0342">GTP-binding</keyword>
<dbReference type="AlphaFoldDB" id="A0A6A4R927"/>
<evidence type="ECO:0000256" key="15">
    <source>
        <dbReference type="PIRSR" id="PIRSR006135-1"/>
    </source>
</evidence>
<dbReference type="GO" id="GO:0008820">
    <property type="term" value="F:cobinamide phosphate guanylyltransferase activity"/>
    <property type="evidence" value="ECO:0007669"/>
    <property type="project" value="UniProtKB-UniRule"/>
</dbReference>
<dbReference type="Pfam" id="PF02283">
    <property type="entry name" value="CobU"/>
    <property type="match status" value="1"/>
</dbReference>
<keyword evidence="17" id="KW-0548">Nucleotidyltransferase</keyword>
<evidence type="ECO:0000256" key="16">
    <source>
        <dbReference type="PIRSR" id="PIRSR006135-2"/>
    </source>
</evidence>
<dbReference type="GO" id="GO:0005524">
    <property type="term" value="F:ATP binding"/>
    <property type="evidence" value="ECO:0007669"/>
    <property type="project" value="UniProtKB-UniRule"/>
</dbReference>
<dbReference type="UniPathway" id="UPA00148">
    <property type="reaction ID" value="UER00236"/>
</dbReference>
<dbReference type="EMBL" id="WSFO01000010">
    <property type="protein sequence ID" value="KAE9628345.1"/>
    <property type="molecule type" value="Genomic_DNA"/>
</dbReference>
<keyword evidence="10 14" id="KW-0547">Nucleotide-binding</keyword>
<comment type="catalytic activity">
    <reaction evidence="1 14">
        <text>adenosylcob(III)inamide + ATP = adenosylcob(III)inamide phosphate + ADP + H(+)</text>
        <dbReference type="Rhea" id="RHEA:15769"/>
        <dbReference type="ChEBI" id="CHEBI:2480"/>
        <dbReference type="ChEBI" id="CHEBI:15378"/>
        <dbReference type="ChEBI" id="CHEBI:30616"/>
        <dbReference type="ChEBI" id="CHEBI:58502"/>
        <dbReference type="ChEBI" id="CHEBI:456216"/>
        <dbReference type="EC" id="2.7.1.156"/>
    </reaction>
</comment>
<evidence type="ECO:0000256" key="2">
    <source>
        <dbReference type="ARBA" id="ARBA00000711"/>
    </source>
</evidence>
<dbReference type="GO" id="GO:0043752">
    <property type="term" value="F:adenosylcobinamide kinase activity"/>
    <property type="evidence" value="ECO:0007669"/>
    <property type="project" value="UniProtKB-EC"/>
</dbReference>
<comment type="pathway">
    <text evidence="5 14">Cofactor biosynthesis; adenosylcobalamin biosynthesis; adenosylcobalamin from cob(II)yrinate a,c-diamide: step 6/7.</text>
</comment>
<evidence type="ECO:0000313" key="17">
    <source>
        <dbReference type="EMBL" id="KAE9628345.1"/>
    </source>
</evidence>
<dbReference type="Proteomes" id="UP000441586">
    <property type="component" value="Unassembled WGS sequence"/>
</dbReference>
<evidence type="ECO:0000256" key="14">
    <source>
        <dbReference type="PIRNR" id="PIRNR006135"/>
    </source>
</evidence>
<reference evidence="17 18" key="1">
    <citation type="submission" date="2019-12" db="EMBL/GenBank/DDBJ databases">
        <authorList>
            <person name="Zhang Y.-J."/>
        </authorList>
    </citation>
    <scope>NUCLEOTIDE SEQUENCE [LARGE SCALE GENOMIC DNA]</scope>
    <source>
        <strain evidence="17 18">H18S-6</strain>
    </source>
</reference>
<keyword evidence="8 14" id="KW-0169">Cobalamin biosynthesis</keyword>
<feature type="binding site" evidence="16">
    <location>
        <position position="63"/>
    </location>
    <ligand>
        <name>GTP</name>
        <dbReference type="ChEBI" id="CHEBI:37565"/>
    </ligand>
</feature>
<dbReference type="PANTHER" id="PTHR34848:SF1">
    <property type="entry name" value="BIFUNCTIONAL ADENOSYLCOBALAMIN BIOSYNTHESIS PROTEIN COBU"/>
    <property type="match status" value="1"/>
</dbReference>
<evidence type="ECO:0000256" key="11">
    <source>
        <dbReference type="ARBA" id="ARBA00022777"/>
    </source>
</evidence>
<dbReference type="EC" id="2.7.7.62" evidence="14"/>
<organism evidence="17 18">
    <name type="scientific">Parasedimentitalea maritima</name>
    <dbReference type="NCBI Taxonomy" id="2578117"/>
    <lineage>
        <taxon>Bacteria</taxon>
        <taxon>Pseudomonadati</taxon>
        <taxon>Pseudomonadota</taxon>
        <taxon>Alphaproteobacteria</taxon>
        <taxon>Rhodobacterales</taxon>
        <taxon>Paracoccaceae</taxon>
        <taxon>Parasedimentitalea</taxon>
    </lineage>
</organism>
<feature type="binding site" evidence="16">
    <location>
        <begin position="10"/>
        <end position="17"/>
    </location>
    <ligand>
        <name>GTP</name>
        <dbReference type="ChEBI" id="CHEBI:37565"/>
    </ligand>
</feature>
<comment type="catalytic activity">
    <reaction evidence="3">
        <text>adenosylcob(III)inamide + GTP = adenosylcob(III)inamide phosphate + GDP + H(+)</text>
        <dbReference type="Rhea" id="RHEA:15765"/>
        <dbReference type="ChEBI" id="CHEBI:2480"/>
        <dbReference type="ChEBI" id="CHEBI:15378"/>
        <dbReference type="ChEBI" id="CHEBI:37565"/>
        <dbReference type="ChEBI" id="CHEBI:58189"/>
        <dbReference type="ChEBI" id="CHEBI:58502"/>
        <dbReference type="EC" id="2.7.1.156"/>
    </reaction>
</comment>
<evidence type="ECO:0000256" key="9">
    <source>
        <dbReference type="ARBA" id="ARBA00022679"/>
    </source>
</evidence>
<sequence>MSAQVTFILGGAASGKSSYAEHICLTSGKDRVYLATSQILDHEMRVKVDKHVVQRGNGWTTYEEGFDLSPILNSLNTSQICLLDCATMWLTNHLLAENNLDTEQRNLLASIASCKADLLVVSNEVGLGIVPDNALSRKFREAQGRFNIALAAQANCVVQVIAGLPLVLKGQLP</sequence>
<evidence type="ECO:0000313" key="18">
    <source>
        <dbReference type="Proteomes" id="UP000441586"/>
    </source>
</evidence>
<dbReference type="GO" id="GO:0005525">
    <property type="term" value="F:GTP binding"/>
    <property type="evidence" value="ECO:0007669"/>
    <property type="project" value="UniProtKB-UniRule"/>
</dbReference>
<evidence type="ECO:0000256" key="8">
    <source>
        <dbReference type="ARBA" id="ARBA00022573"/>
    </source>
</evidence>
<comment type="pathway">
    <text evidence="6 14">Cofactor biosynthesis; adenosylcobalamin biosynthesis; adenosylcobalamin from cob(II)yrinate a,c-diamide: step 5/7.</text>
</comment>
<evidence type="ECO:0000256" key="13">
    <source>
        <dbReference type="ARBA" id="ARBA00023134"/>
    </source>
</evidence>
<feature type="binding site" evidence="16">
    <location>
        <begin position="35"/>
        <end position="37"/>
    </location>
    <ligand>
        <name>GTP</name>
        <dbReference type="ChEBI" id="CHEBI:37565"/>
    </ligand>
</feature>
<evidence type="ECO:0000256" key="4">
    <source>
        <dbReference type="ARBA" id="ARBA00003889"/>
    </source>
</evidence>
<proteinExistence type="inferred from homology"/>
<evidence type="ECO:0000256" key="12">
    <source>
        <dbReference type="ARBA" id="ARBA00022840"/>
    </source>
</evidence>
<feature type="binding site" evidence="16">
    <location>
        <position position="84"/>
    </location>
    <ligand>
        <name>GTP</name>
        <dbReference type="ChEBI" id="CHEBI:37565"/>
    </ligand>
</feature>
<evidence type="ECO:0000256" key="10">
    <source>
        <dbReference type="ARBA" id="ARBA00022741"/>
    </source>
</evidence>
<feature type="active site" description="GMP-histidine intermediate" evidence="15">
    <location>
        <position position="51"/>
    </location>
</feature>
<dbReference type="GO" id="GO:0009236">
    <property type="term" value="P:cobalamin biosynthetic process"/>
    <property type="evidence" value="ECO:0007669"/>
    <property type="project" value="UniProtKB-UniRule"/>
</dbReference>
<evidence type="ECO:0000256" key="5">
    <source>
        <dbReference type="ARBA" id="ARBA00004692"/>
    </source>
</evidence>
<comment type="similarity">
    <text evidence="7 14">Belongs to the CobU/CobP family.</text>
</comment>
<evidence type="ECO:0000256" key="1">
    <source>
        <dbReference type="ARBA" id="ARBA00000312"/>
    </source>
</evidence>
<dbReference type="Gene3D" id="3.40.50.300">
    <property type="entry name" value="P-loop containing nucleotide triphosphate hydrolases"/>
    <property type="match status" value="1"/>
</dbReference>
<gene>
    <name evidence="17" type="primary">cobU</name>
    <name evidence="17" type="ORF">GP644_16615</name>
</gene>
<comment type="catalytic activity">
    <reaction evidence="2 14">
        <text>adenosylcob(III)inamide phosphate + GTP + H(+) = adenosylcob(III)inamide-GDP + diphosphate</text>
        <dbReference type="Rhea" id="RHEA:22712"/>
        <dbReference type="ChEBI" id="CHEBI:15378"/>
        <dbReference type="ChEBI" id="CHEBI:33019"/>
        <dbReference type="ChEBI" id="CHEBI:37565"/>
        <dbReference type="ChEBI" id="CHEBI:58502"/>
        <dbReference type="ChEBI" id="CHEBI:60487"/>
        <dbReference type="EC" id="2.7.7.62"/>
    </reaction>
</comment>
<comment type="function">
    <text evidence="4 14">Catalyzes ATP-dependent phosphorylation of adenosylcobinamide and addition of GMP to adenosylcobinamide phosphate.</text>
</comment>
<keyword evidence="11 14" id="KW-0418">Kinase</keyword>
<dbReference type="CDD" id="cd00544">
    <property type="entry name" value="CobU"/>
    <property type="match status" value="1"/>
</dbReference>
<accession>A0A6A4R927</accession>
<dbReference type="NCBIfam" id="NF004469">
    <property type="entry name" value="PRK05800.1"/>
    <property type="match status" value="1"/>
</dbReference>
<protein>
    <recommendedName>
        <fullName evidence="14">Bifunctional adenosylcobalamin biosynthesis protein</fullName>
        <ecNumber evidence="14">2.7.1.156</ecNumber>
        <ecNumber evidence="14">2.7.7.62</ecNumber>
    </recommendedName>
</protein>
<dbReference type="InterPro" id="IPR003203">
    <property type="entry name" value="CobU/CobP"/>
</dbReference>
<dbReference type="PIRSF" id="PIRSF006135">
    <property type="entry name" value="CobU"/>
    <property type="match status" value="1"/>
</dbReference>
<name>A0A6A4R927_9RHOB</name>
<keyword evidence="12 14" id="KW-0067">ATP-binding</keyword>
<keyword evidence="9 14" id="KW-0808">Transferase</keyword>
<evidence type="ECO:0000256" key="7">
    <source>
        <dbReference type="ARBA" id="ARBA00007490"/>
    </source>
</evidence>
<evidence type="ECO:0000256" key="6">
    <source>
        <dbReference type="ARBA" id="ARBA00005159"/>
    </source>
</evidence>
<dbReference type="RefSeq" id="WP_158980491.1">
    <property type="nucleotide sequence ID" value="NZ_WSFO01000010.1"/>
</dbReference>